<accession>A0A0B7C1T6</accession>
<proteinExistence type="predicted"/>
<evidence type="ECO:0000313" key="2">
    <source>
        <dbReference type="EMBL" id="CEK98390.1"/>
    </source>
</evidence>
<feature type="non-terminal residue" evidence="2">
    <location>
        <position position="1"/>
    </location>
</feature>
<feature type="non-terminal residue" evidence="2">
    <location>
        <position position="75"/>
    </location>
</feature>
<protein>
    <submittedName>
        <fullName evidence="2">Uncharacterized protein</fullName>
    </submittedName>
</protein>
<gene>
    <name evidence="2" type="primary">ORF218594</name>
</gene>
<sequence>STPRNESRASYEYTTVNQYNPYHTVSSMTNLLKGWTSITKTSTTTTTAAAAVAHPHNNPLKTTFIPPPKQHQPHA</sequence>
<feature type="compositionally biased region" description="Pro residues" evidence="1">
    <location>
        <begin position="65"/>
        <end position="75"/>
    </location>
</feature>
<evidence type="ECO:0000256" key="1">
    <source>
        <dbReference type="SAM" id="MobiDB-lite"/>
    </source>
</evidence>
<dbReference type="AlphaFoldDB" id="A0A0B7C1T6"/>
<feature type="region of interest" description="Disordered" evidence="1">
    <location>
        <begin position="54"/>
        <end position="75"/>
    </location>
</feature>
<dbReference type="EMBL" id="HACG01051519">
    <property type="protein sequence ID" value="CEK98390.1"/>
    <property type="molecule type" value="Transcribed_RNA"/>
</dbReference>
<reference evidence="2" key="1">
    <citation type="submission" date="2014-12" db="EMBL/GenBank/DDBJ databases">
        <title>Insight into the proteome of Arion vulgaris.</title>
        <authorList>
            <person name="Aradska J."/>
            <person name="Bulat T."/>
            <person name="Smidak R."/>
            <person name="Sarate P."/>
            <person name="Gangsoo J."/>
            <person name="Sialana F."/>
            <person name="Bilban M."/>
            <person name="Lubec G."/>
        </authorList>
    </citation>
    <scope>NUCLEOTIDE SEQUENCE</scope>
    <source>
        <tissue evidence="2">Skin</tissue>
    </source>
</reference>
<organism evidence="2">
    <name type="scientific">Arion vulgaris</name>
    <dbReference type="NCBI Taxonomy" id="1028688"/>
    <lineage>
        <taxon>Eukaryota</taxon>
        <taxon>Metazoa</taxon>
        <taxon>Spiralia</taxon>
        <taxon>Lophotrochozoa</taxon>
        <taxon>Mollusca</taxon>
        <taxon>Gastropoda</taxon>
        <taxon>Heterobranchia</taxon>
        <taxon>Euthyneura</taxon>
        <taxon>Panpulmonata</taxon>
        <taxon>Eupulmonata</taxon>
        <taxon>Stylommatophora</taxon>
        <taxon>Helicina</taxon>
        <taxon>Arionoidea</taxon>
        <taxon>Arionidae</taxon>
        <taxon>Arion</taxon>
    </lineage>
</organism>
<name>A0A0B7C1T6_9EUPU</name>